<keyword evidence="2" id="KW-0479">Metal-binding</keyword>
<evidence type="ECO:0000256" key="4">
    <source>
        <dbReference type="ARBA" id="ARBA00023014"/>
    </source>
</evidence>
<evidence type="ECO:0000256" key="3">
    <source>
        <dbReference type="ARBA" id="ARBA00023004"/>
    </source>
</evidence>
<dbReference type="InterPro" id="IPR036922">
    <property type="entry name" value="Rieske_2Fe-2S_sf"/>
</dbReference>
<keyword evidence="1" id="KW-0001">2Fe-2S</keyword>
<dbReference type="PROSITE" id="PS51296">
    <property type="entry name" value="RIESKE"/>
    <property type="match status" value="1"/>
</dbReference>
<proteinExistence type="predicted"/>
<reference evidence="7 8" key="1">
    <citation type="submission" date="2019-07" db="EMBL/GenBank/DDBJ databases">
        <title>Genomes of Cafeteria roenbergensis.</title>
        <authorList>
            <person name="Fischer M.G."/>
            <person name="Hackl T."/>
            <person name="Roman M."/>
        </authorList>
    </citation>
    <scope>NUCLEOTIDE SEQUENCE [LARGE SCALE GENOMIC DNA]</scope>
    <source>
        <strain evidence="7 8">RCC970-E3</strain>
    </source>
</reference>
<keyword evidence="3" id="KW-0408">Iron</keyword>
<evidence type="ECO:0000259" key="6">
    <source>
        <dbReference type="PROSITE" id="PS51296"/>
    </source>
</evidence>
<protein>
    <recommendedName>
        <fullName evidence="6">Rieske domain-containing protein</fullName>
    </recommendedName>
</protein>
<evidence type="ECO:0000256" key="1">
    <source>
        <dbReference type="ARBA" id="ARBA00022714"/>
    </source>
</evidence>
<gene>
    <name evidence="7" type="ORF">FNF28_04110</name>
</gene>
<evidence type="ECO:0000256" key="5">
    <source>
        <dbReference type="SAM" id="MobiDB-lite"/>
    </source>
</evidence>
<keyword evidence="4" id="KW-0411">Iron-sulfur</keyword>
<sequence>MAATRAGPPSPSKDRDAPLFWLPAGVCLEDLLDCRDWPPQLEMTVTGHTRRRKDPRRPQLGKGVTVNGIELALFRWGSSVFASAARCPHMKGKLEVGDIEDISTQGMPPRRVQRTHSLGLDSDFDEDVAAAPQRPRGPALCVTCPVHGFQFDAATGISVMPPGSFHLQMFPTRLVKEEDADSRAARAAAVKEPGGLGGEPPASGSAAAAAAAGGEAVSERRRAIEIGFEALNLSSLDDEDF</sequence>
<feature type="compositionally biased region" description="Low complexity" evidence="5">
    <location>
        <begin position="199"/>
        <end position="214"/>
    </location>
</feature>
<feature type="region of interest" description="Disordered" evidence="5">
    <location>
        <begin position="184"/>
        <end position="214"/>
    </location>
</feature>
<evidence type="ECO:0000313" key="8">
    <source>
        <dbReference type="Proteomes" id="UP000324907"/>
    </source>
</evidence>
<dbReference type="Proteomes" id="UP000324907">
    <property type="component" value="Unassembled WGS sequence"/>
</dbReference>
<evidence type="ECO:0000313" key="7">
    <source>
        <dbReference type="EMBL" id="KAA0163719.1"/>
    </source>
</evidence>
<name>A0A5A8DFD9_CAFRO</name>
<dbReference type="GO" id="GO:0051537">
    <property type="term" value="F:2 iron, 2 sulfur cluster binding"/>
    <property type="evidence" value="ECO:0007669"/>
    <property type="project" value="UniProtKB-KW"/>
</dbReference>
<dbReference type="Gene3D" id="2.102.10.10">
    <property type="entry name" value="Rieske [2Fe-2S] iron-sulphur domain"/>
    <property type="match status" value="1"/>
</dbReference>
<dbReference type="AlphaFoldDB" id="A0A5A8DFD9"/>
<dbReference type="InterPro" id="IPR017941">
    <property type="entry name" value="Rieske_2Fe-2S"/>
</dbReference>
<dbReference type="SUPFAM" id="SSF50022">
    <property type="entry name" value="ISP domain"/>
    <property type="match status" value="1"/>
</dbReference>
<feature type="domain" description="Rieske" evidence="6">
    <location>
        <begin position="52"/>
        <end position="181"/>
    </location>
</feature>
<organism evidence="7 8">
    <name type="scientific">Cafeteria roenbergensis</name>
    <name type="common">Marine flagellate</name>
    <dbReference type="NCBI Taxonomy" id="33653"/>
    <lineage>
        <taxon>Eukaryota</taxon>
        <taxon>Sar</taxon>
        <taxon>Stramenopiles</taxon>
        <taxon>Bigyra</taxon>
        <taxon>Opalozoa</taxon>
        <taxon>Bicosoecida</taxon>
        <taxon>Cafeteriaceae</taxon>
        <taxon>Cafeteria</taxon>
    </lineage>
</organism>
<accession>A0A5A8DFD9</accession>
<evidence type="ECO:0000256" key="2">
    <source>
        <dbReference type="ARBA" id="ARBA00022723"/>
    </source>
</evidence>
<dbReference type="EMBL" id="VLTL01000063">
    <property type="protein sequence ID" value="KAA0163719.1"/>
    <property type="molecule type" value="Genomic_DNA"/>
</dbReference>
<comment type="caution">
    <text evidence="7">The sequence shown here is derived from an EMBL/GenBank/DDBJ whole genome shotgun (WGS) entry which is preliminary data.</text>
</comment>
<dbReference type="GO" id="GO:0046872">
    <property type="term" value="F:metal ion binding"/>
    <property type="evidence" value="ECO:0007669"/>
    <property type="project" value="UniProtKB-KW"/>
</dbReference>